<evidence type="ECO:0000313" key="2">
    <source>
        <dbReference type="Proteomes" id="UP000306236"/>
    </source>
</evidence>
<dbReference type="Proteomes" id="UP000306236">
    <property type="component" value="Unassembled WGS sequence"/>
</dbReference>
<organism evidence="1 2">
    <name type="scientific">Lampropedia aestuarii</name>
    <dbReference type="NCBI Taxonomy" id="2562762"/>
    <lineage>
        <taxon>Bacteria</taxon>
        <taxon>Pseudomonadati</taxon>
        <taxon>Pseudomonadota</taxon>
        <taxon>Betaproteobacteria</taxon>
        <taxon>Burkholderiales</taxon>
        <taxon>Comamonadaceae</taxon>
        <taxon>Lampropedia</taxon>
    </lineage>
</organism>
<proteinExistence type="predicted"/>
<dbReference type="AlphaFoldDB" id="A0A4S5BJ95"/>
<evidence type="ECO:0000313" key="1">
    <source>
        <dbReference type="EMBL" id="THJ30691.1"/>
    </source>
</evidence>
<protein>
    <submittedName>
        <fullName evidence="1">Uncharacterized protein</fullName>
    </submittedName>
</protein>
<dbReference type="OrthoDB" id="9779853at2"/>
<keyword evidence="2" id="KW-1185">Reference proteome</keyword>
<accession>A0A4S5BJ95</accession>
<reference evidence="1 2" key="1">
    <citation type="submission" date="2019-04" db="EMBL/GenBank/DDBJ databases">
        <title>Lampropedia sp YIM MLB12 draf genome.</title>
        <authorList>
            <person name="Wang Y.-X."/>
        </authorList>
    </citation>
    <scope>NUCLEOTIDE SEQUENCE [LARGE SCALE GENOMIC DNA]</scope>
    <source>
        <strain evidence="1 2">YIM MLB12</strain>
    </source>
</reference>
<comment type="caution">
    <text evidence="1">The sequence shown here is derived from an EMBL/GenBank/DDBJ whole genome shotgun (WGS) entry which is preliminary data.</text>
</comment>
<dbReference type="EMBL" id="SSWX01000038">
    <property type="protein sequence ID" value="THJ30691.1"/>
    <property type="molecule type" value="Genomic_DNA"/>
</dbReference>
<gene>
    <name evidence="1" type="ORF">E8K88_17450</name>
</gene>
<name>A0A4S5BJ95_9BURK</name>
<dbReference type="RefSeq" id="WP_136407955.1">
    <property type="nucleotide sequence ID" value="NZ_SSWX01000038.1"/>
</dbReference>
<sequence length="74" mass="8172">MVGRTQAHDERIKALQGDANQLVPDQNAAVLQEQLQQNSTRTINEGCTLDMHTQKASVINTESQASFGDDKPMF</sequence>